<feature type="transmembrane region" description="Helical" evidence="8">
    <location>
        <begin position="46"/>
        <end position="67"/>
    </location>
</feature>
<comment type="subcellular location">
    <subcellularLocation>
        <location evidence="1">Cell inner membrane</location>
        <topology evidence="1">Multi-pass membrane protein</topology>
    </subcellularLocation>
    <subcellularLocation>
        <location evidence="8">Cell membrane</location>
        <topology evidence="8">Multi-pass membrane protein</topology>
    </subcellularLocation>
</comment>
<dbReference type="AlphaFoldDB" id="A0A2S0P9K7"/>
<dbReference type="KEGG" id="maer:DAI18_08555"/>
<dbReference type="Proteomes" id="UP000244173">
    <property type="component" value="Chromosome"/>
</dbReference>
<reference evidence="9 10" key="1">
    <citation type="submission" date="2018-04" db="EMBL/GenBank/DDBJ databases">
        <title>Denitrifier Microvirgula.</title>
        <authorList>
            <person name="Anderson E."/>
            <person name="Jang J."/>
            <person name="Ishii S."/>
        </authorList>
    </citation>
    <scope>NUCLEOTIDE SEQUENCE [LARGE SCALE GENOMIC DNA]</scope>
    <source>
        <strain evidence="9 10">BE2.4</strain>
    </source>
</reference>
<feature type="transmembrane region" description="Helical" evidence="8">
    <location>
        <begin position="6"/>
        <end position="34"/>
    </location>
</feature>
<keyword evidence="7 8" id="KW-0472">Membrane</keyword>
<dbReference type="PANTHER" id="PTHR33508:SF2">
    <property type="entry name" value="UPF0056 INNER MEMBRANE PROTEIN MARC"/>
    <property type="match status" value="1"/>
</dbReference>
<evidence type="ECO:0000313" key="10">
    <source>
        <dbReference type="Proteomes" id="UP000244173"/>
    </source>
</evidence>
<keyword evidence="6 8" id="KW-1133">Transmembrane helix</keyword>
<organism evidence="9 10">
    <name type="scientific">Microvirgula aerodenitrificans</name>
    <dbReference type="NCBI Taxonomy" id="57480"/>
    <lineage>
        <taxon>Bacteria</taxon>
        <taxon>Pseudomonadati</taxon>
        <taxon>Pseudomonadota</taxon>
        <taxon>Betaproteobacteria</taxon>
        <taxon>Neisseriales</taxon>
        <taxon>Aquaspirillaceae</taxon>
        <taxon>Microvirgula</taxon>
    </lineage>
</organism>
<accession>A0A2S0P9K7</accession>
<evidence type="ECO:0000256" key="5">
    <source>
        <dbReference type="ARBA" id="ARBA00022692"/>
    </source>
</evidence>
<gene>
    <name evidence="9" type="ORF">DAI18_08555</name>
</gene>
<keyword evidence="10" id="KW-1185">Reference proteome</keyword>
<dbReference type="InterPro" id="IPR002771">
    <property type="entry name" value="Multi_antbiot-R_MarC"/>
</dbReference>
<evidence type="ECO:0000256" key="3">
    <source>
        <dbReference type="ARBA" id="ARBA00022475"/>
    </source>
</evidence>
<dbReference type="Pfam" id="PF01914">
    <property type="entry name" value="MarC"/>
    <property type="match status" value="1"/>
</dbReference>
<dbReference type="OrthoDB" id="21094at2"/>
<evidence type="ECO:0000256" key="8">
    <source>
        <dbReference type="RuleBase" id="RU362048"/>
    </source>
</evidence>
<dbReference type="STRING" id="1122240.GCA_000620105_02257"/>
<comment type="similarity">
    <text evidence="2 8">Belongs to the UPF0056 (MarC) family.</text>
</comment>
<evidence type="ECO:0000256" key="1">
    <source>
        <dbReference type="ARBA" id="ARBA00004429"/>
    </source>
</evidence>
<evidence type="ECO:0000256" key="6">
    <source>
        <dbReference type="ARBA" id="ARBA00022989"/>
    </source>
</evidence>
<keyword evidence="4" id="KW-0997">Cell inner membrane</keyword>
<name>A0A2S0P9K7_9NEIS</name>
<dbReference type="NCBIfam" id="TIGR00427">
    <property type="entry name" value="NAAT family transporter"/>
    <property type="match status" value="1"/>
</dbReference>
<evidence type="ECO:0000256" key="4">
    <source>
        <dbReference type="ARBA" id="ARBA00022519"/>
    </source>
</evidence>
<proteinExistence type="inferred from homology"/>
<feature type="transmembrane region" description="Helical" evidence="8">
    <location>
        <begin position="192"/>
        <end position="216"/>
    </location>
</feature>
<dbReference type="NCBIfam" id="NF008228">
    <property type="entry name" value="PRK10995.1"/>
    <property type="match status" value="1"/>
</dbReference>
<keyword evidence="5 8" id="KW-0812">Transmembrane</keyword>
<evidence type="ECO:0000256" key="2">
    <source>
        <dbReference type="ARBA" id="ARBA00009784"/>
    </source>
</evidence>
<keyword evidence="3" id="KW-1003">Cell membrane</keyword>
<protein>
    <recommendedName>
        <fullName evidence="8">UPF0056 membrane protein</fullName>
    </recommendedName>
</protein>
<dbReference type="EMBL" id="CP028519">
    <property type="protein sequence ID" value="AVY94094.1"/>
    <property type="molecule type" value="Genomic_DNA"/>
</dbReference>
<feature type="transmembrane region" description="Helical" evidence="8">
    <location>
        <begin position="115"/>
        <end position="137"/>
    </location>
</feature>
<feature type="transmembrane region" description="Helical" evidence="8">
    <location>
        <begin position="149"/>
        <end position="171"/>
    </location>
</feature>
<dbReference type="GO" id="GO:0005886">
    <property type="term" value="C:plasma membrane"/>
    <property type="evidence" value="ECO:0007669"/>
    <property type="project" value="UniProtKB-SubCell"/>
</dbReference>
<evidence type="ECO:0000313" key="9">
    <source>
        <dbReference type="EMBL" id="AVY94094.1"/>
    </source>
</evidence>
<dbReference type="RefSeq" id="WP_051528862.1">
    <property type="nucleotide sequence ID" value="NZ_CALFSO010000086.1"/>
</dbReference>
<sequence length="221" mass="23383">MLLSSLSAFVFATVIGLLPIINPLSTTALLLAITHDLTPAERKRQVTLACAYQVGILTTFLLAGELIMTTFGISIPGLQIAGGLVVSFIGFRMLFPDEQPLPRKVHEEARAKPDVAFTPLAMPMLAGPGSIAVVIGMSSSIRDLSRGAMWMGFVSVIIGILITSVVCWLTLRSAGWVQRTLGTGGVSAVGRIMGFLLICLGVQFIINGISSVVHGFSTTLI</sequence>
<evidence type="ECO:0000256" key="7">
    <source>
        <dbReference type="ARBA" id="ARBA00023136"/>
    </source>
</evidence>
<feature type="transmembrane region" description="Helical" evidence="8">
    <location>
        <begin position="73"/>
        <end position="95"/>
    </location>
</feature>
<dbReference type="PANTHER" id="PTHR33508">
    <property type="entry name" value="UPF0056 MEMBRANE PROTEIN YHCE"/>
    <property type="match status" value="1"/>
</dbReference>